<dbReference type="SUPFAM" id="SSF51110">
    <property type="entry name" value="alpha-D-mannose-specific plant lectins"/>
    <property type="match status" value="1"/>
</dbReference>
<evidence type="ECO:0000313" key="2">
    <source>
        <dbReference type="EMBL" id="KAI5073737.1"/>
    </source>
</evidence>
<dbReference type="Gene3D" id="2.90.10.10">
    <property type="entry name" value="Bulb-type lectin domain"/>
    <property type="match status" value="1"/>
</dbReference>
<reference evidence="2" key="1">
    <citation type="submission" date="2021-01" db="EMBL/GenBank/DDBJ databases">
        <title>Adiantum capillus-veneris genome.</title>
        <authorList>
            <person name="Fang Y."/>
            <person name="Liao Q."/>
        </authorList>
    </citation>
    <scope>NUCLEOTIDE SEQUENCE</scope>
    <source>
        <strain evidence="2">H3</strain>
        <tissue evidence="2">Leaf</tissue>
    </source>
</reference>
<keyword evidence="3" id="KW-1185">Reference proteome</keyword>
<dbReference type="PROSITE" id="PS50927">
    <property type="entry name" value="BULB_LECTIN"/>
    <property type="match status" value="1"/>
</dbReference>
<dbReference type="EMBL" id="JABFUD020000011">
    <property type="protein sequence ID" value="KAI5073737.1"/>
    <property type="molecule type" value="Genomic_DNA"/>
</dbReference>
<comment type="caution">
    <text evidence="2">The sequence shown here is derived from an EMBL/GenBank/DDBJ whole genome shotgun (WGS) entry which is preliminary data.</text>
</comment>
<dbReference type="InterPro" id="IPR036426">
    <property type="entry name" value="Bulb-type_lectin_dom_sf"/>
</dbReference>
<sequence>MLSALAKGGSPFIPRPILLRTPPPPPPPPLVLIAPPPPPHFSVESPDTIPFDVLANEDVRLNLHDAMQQAFNFLMMNQPSPLAEENAFRPQYSWTEGFQFVTVDSESAFRLYRGSLRAIKWNCGELSSQYINETLRWLYTYSVRLKAVTHGFRFVTSIIQNLALDYQISQARIDPTDPAFPYPPGLLYPPPPDSYFSNYLHPEAKARRPDPPPLFTSFNPEAARPGHDHPPIRFWSNLQPIFWSNLSPDARETGLRLAQAADPSQGCRETFRSLINTREPFLSALYPIEMLEEKTLRYQLVMEHRCALSIIDTQTNDVVWSSGAFQIINKSCKAQLLMNGNLVVSAIDTGEIFWHTDTAVENDEVGETYTLTLLSTGQLMLENPPKKSSLWISH</sequence>
<dbReference type="Proteomes" id="UP000886520">
    <property type="component" value="Chromosome 11"/>
</dbReference>
<dbReference type="AlphaFoldDB" id="A0A9D4UUR4"/>
<dbReference type="InterPro" id="IPR001480">
    <property type="entry name" value="Bulb-type_lectin_dom"/>
</dbReference>
<gene>
    <name evidence="2" type="ORF">GOP47_0011750</name>
</gene>
<feature type="domain" description="Bulb-type lectin" evidence="1">
    <location>
        <begin position="276"/>
        <end position="394"/>
    </location>
</feature>
<protein>
    <recommendedName>
        <fullName evidence="1">Bulb-type lectin domain-containing protein</fullName>
    </recommendedName>
</protein>
<name>A0A9D4UUR4_ADICA</name>
<evidence type="ECO:0000313" key="3">
    <source>
        <dbReference type="Proteomes" id="UP000886520"/>
    </source>
</evidence>
<evidence type="ECO:0000259" key="1">
    <source>
        <dbReference type="PROSITE" id="PS50927"/>
    </source>
</evidence>
<organism evidence="2 3">
    <name type="scientific">Adiantum capillus-veneris</name>
    <name type="common">Maidenhair fern</name>
    <dbReference type="NCBI Taxonomy" id="13818"/>
    <lineage>
        <taxon>Eukaryota</taxon>
        <taxon>Viridiplantae</taxon>
        <taxon>Streptophyta</taxon>
        <taxon>Embryophyta</taxon>
        <taxon>Tracheophyta</taxon>
        <taxon>Polypodiopsida</taxon>
        <taxon>Polypodiidae</taxon>
        <taxon>Polypodiales</taxon>
        <taxon>Pteridineae</taxon>
        <taxon>Pteridaceae</taxon>
        <taxon>Vittarioideae</taxon>
        <taxon>Adiantum</taxon>
    </lineage>
</organism>
<proteinExistence type="predicted"/>
<accession>A0A9D4UUR4</accession>